<reference evidence="1 2" key="1">
    <citation type="journal article" date="2019" name="Int. J. Syst. Evol. Microbiol.">
        <title>The Global Catalogue of Microorganisms (GCM) 10K type strain sequencing project: providing services to taxonomists for standard genome sequencing and annotation.</title>
        <authorList>
            <consortium name="The Broad Institute Genomics Platform"/>
            <consortium name="The Broad Institute Genome Sequencing Center for Infectious Disease"/>
            <person name="Wu L."/>
            <person name="Ma J."/>
        </authorList>
    </citation>
    <scope>NUCLEOTIDE SEQUENCE [LARGE SCALE GENOMIC DNA]</scope>
    <source>
        <strain evidence="1 2">JCM 15591</strain>
    </source>
</reference>
<dbReference type="EMBL" id="BAAAPN010000052">
    <property type="protein sequence ID" value="GAA1763424.1"/>
    <property type="molecule type" value="Genomic_DNA"/>
</dbReference>
<evidence type="ECO:0000313" key="2">
    <source>
        <dbReference type="Proteomes" id="UP001501475"/>
    </source>
</evidence>
<accession>A0ABN2KQV8</accession>
<sequence>MVERDPKAVWVVPQPARLGIKSGNGRRTVHTPDLLVLDKDDEVTIWNARSSERQDDKFLAQSRAAEAACHEVGWRYDVFPGHSRAKKYNLRWLAAYRRPMPWHAAAKPALVEICGRSAPTVGHVLDTDHGSGHLMSALWHYVWRGELAVDLDRAVRRSTPISWVGEPTHA</sequence>
<protein>
    <recommendedName>
        <fullName evidence="3">TnsA-like heteromeric transposase endonuclease subunit</fullName>
    </recommendedName>
</protein>
<comment type="caution">
    <text evidence="1">The sequence shown here is derived from an EMBL/GenBank/DDBJ whole genome shotgun (WGS) entry which is preliminary data.</text>
</comment>
<dbReference type="RefSeq" id="WP_344066386.1">
    <property type="nucleotide sequence ID" value="NZ_BAAAPN010000052.1"/>
</dbReference>
<evidence type="ECO:0008006" key="3">
    <source>
        <dbReference type="Google" id="ProtNLM"/>
    </source>
</evidence>
<proteinExistence type="predicted"/>
<keyword evidence="2" id="KW-1185">Reference proteome</keyword>
<gene>
    <name evidence="1" type="ORF">GCM10009810_23280</name>
</gene>
<dbReference type="Proteomes" id="UP001501475">
    <property type="component" value="Unassembled WGS sequence"/>
</dbReference>
<evidence type="ECO:0000313" key="1">
    <source>
        <dbReference type="EMBL" id="GAA1763424.1"/>
    </source>
</evidence>
<name>A0ABN2KQV8_9MICO</name>
<organism evidence="1 2">
    <name type="scientific">Nostocoides vanveenii</name>
    <dbReference type="NCBI Taxonomy" id="330835"/>
    <lineage>
        <taxon>Bacteria</taxon>
        <taxon>Bacillati</taxon>
        <taxon>Actinomycetota</taxon>
        <taxon>Actinomycetes</taxon>
        <taxon>Micrococcales</taxon>
        <taxon>Intrasporangiaceae</taxon>
        <taxon>Nostocoides</taxon>
    </lineage>
</organism>